<gene>
    <name evidence="1" type="ORF">FJD37_13315</name>
</gene>
<comment type="caution">
    <text evidence="1">The sequence shown here is derived from an EMBL/GenBank/DDBJ whole genome shotgun (WGS) entry which is preliminary data.</text>
</comment>
<evidence type="ECO:0000313" key="1">
    <source>
        <dbReference type="EMBL" id="TWR91382.1"/>
    </source>
</evidence>
<dbReference type="RefSeq" id="WP_146426425.1">
    <property type="nucleotide sequence ID" value="NZ_VFIP01000023.1"/>
</dbReference>
<dbReference type="Proteomes" id="UP000317901">
    <property type="component" value="Unassembled WGS sequence"/>
</dbReference>
<dbReference type="AlphaFoldDB" id="A0A5C5PVZ9"/>
<accession>A0A5C5PVZ9</accession>
<reference evidence="1 2" key="1">
    <citation type="submission" date="2019-06" db="EMBL/GenBank/DDBJ databases">
        <title>Pseudomonas bimorpha sp. nov. isolated from bovine raw milk and skim milk concentrate.</title>
        <authorList>
            <person name="Hofmann K."/>
            <person name="Huptas C."/>
            <person name="Doll E."/>
            <person name="Scherer S."/>
            <person name="Wenning M."/>
        </authorList>
    </citation>
    <scope>NUCLEOTIDE SEQUENCE [LARGE SCALE GENOMIC DNA]</scope>
    <source>
        <strain evidence="1 2">DSM 108990</strain>
    </source>
</reference>
<proteinExistence type="predicted"/>
<dbReference type="EMBL" id="VFIP01000023">
    <property type="protein sequence ID" value="TWR91382.1"/>
    <property type="molecule type" value="Genomic_DNA"/>
</dbReference>
<sequence length="210" mass="24490">MVRKINSRNSRYYVFALFVLFSIAVVRCASHVFSDDPEIALTLDEPWEDMRQRSSAVISPAIPEEIWFRMPKSDARLRFIDPKFGFETPLARFLTIGFIDGRVRNIRMSPQVEPLLLDDALKIVLDLQSQLKRGGWYLVFPKTEPAIADTVEWRVKLRDINKGGRTFWQAEEKYQVMLGLNRFKDNKRPSEERYMITLAVGKPWVPHDEG</sequence>
<name>A0A5C5PVZ9_9PSED</name>
<dbReference type="OrthoDB" id="6942177at2"/>
<evidence type="ECO:0000313" key="2">
    <source>
        <dbReference type="Proteomes" id="UP000317901"/>
    </source>
</evidence>
<organism evidence="1 2">
    <name type="scientific">Pseudomonas saxonica</name>
    <dbReference type="NCBI Taxonomy" id="2600598"/>
    <lineage>
        <taxon>Bacteria</taxon>
        <taxon>Pseudomonadati</taxon>
        <taxon>Pseudomonadota</taxon>
        <taxon>Gammaproteobacteria</taxon>
        <taxon>Pseudomonadales</taxon>
        <taxon>Pseudomonadaceae</taxon>
        <taxon>Pseudomonas</taxon>
    </lineage>
</organism>
<protein>
    <submittedName>
        <fullName evidence="1">Uncharacterized protein</fullName>
    </submittedName>
</protein>